<dbReference type="PROSITE" id="PS50878">
    <property type="entry name" value="RT_POL"/>
    <property type="match status" value="1"/>
</dbReference>
<dbReference type="PANTHER" id="PTHR19446">
    <property type="entry name" value="REVERSE TRANSCRIPTASES"/>
    <property type="match status" value="1"/>
</dbReference>
<feature type="domain" description="Reverse transcriptase" evidence="1">
    <location>
        <begin position="479"/>
        <end position="735"/>
    </location>
</feature>
<accession>A0A803K7N6</accession>
<reference evidence="2" key="1">
    <citation type="journal article" date="2010" name="Science">
        <title>The genome of the Western clawed frog Xenopus tropicalis.</title>
        <authorList>
            <person name="Hellsten U."/>
            <person name="Harland R.M."/>
            <person name="Gilchrist M.J."/>
            <person name="Hendrix D."/>
            <person name="Jurka J."/>
            <person name="Kapitonov V."/>
            <person name="Ovcharenko I."/>
            <person name="Putnam N.H."/>
            <person name="Shu S."/>
            <person name="Taher L."/>
            <person name="Blitz I.L."/>
            <person name="Blumberg B."/>
            <person name="Dichmann D.S."/>
            <person name="Dubchak I."/>
            <person name="Amaya E."/>
            <person name="Detter J.C."/>
            <person name="Fletcher R."/>
            <person name="Gerhard D.S."/>
            <person name="Goodstein D."/>
            <person name="Graves T."/>
            <person name="Grigoriev I.V."/>
            <person name="Grimwood J."/>
            <person name="Kawashima T."/>
            <person name="Lindquist E."/>
            <person name="Lucas S.M."/>
            <person name="Mead P.E."/>
            <person name="Mitros T."/>
            <person name="Ogino H."/>
            <person name="Ohta Y."/>
            <person name="Poliakov A.V."/>
            <person name="Pollet N."/>
            <person name="Robert J."/>
            <person name="Salamov A."/>
            <person name="Sater A.K."/>
            <person name="Schmutz J."/>
            <person name="Terry A."/>
            <person name="Vize P.D."/>
            <person name="Warren W.C."/>
            <person name="Wells D."/>
            <person name="Wills A."/>
            <person name="Wilson R.K."/>
            <person name="Zimmerman L.B."/>
            <person name="Zorn A.M."/>
            <person name="Grainger R."/>
            <person name="Grammer T."/>
            <person name="Khokha M.K."/>
            <person name="Richardson P.M."/>
            <person name="Rokhsar D.S."/>
        </authorList>
    </citation>
    <scope>NUCLEOTIDE SEQUENCE [LARGE SCALE GENOMIC DNA]</scope>
    <source>
        <strain evidence="2">Nigerian</strain>
    </source>
</reference>
<dbReference type="InParanoid" id="A0A803K7N6"/>
<dbReference type="InterPro" id="IPR036691">
    <property type="entry name" value="Endo/exonu/phosph_ase_sf"/>
</dbReference>
<name>A0A803K7N6_XENTR</name>
<dbReference type="Pfam" id="PF00078">
    <property type="entry name" value="RVT_1"/>
    <property type="match status" value="1"/>
</dbReference>
<evidence type="ECO:0000313" key="2">
    <source>
        <dbReference type="Ensembl" id="ENSXETP00000116397"/>
    </source>
</evidence>
<dbReference type="InterPro" id="IPR043502">
    <property type="entry name" value="DNA/RNA_pol_sf"/>
</dbReference>
<dbReference type="InterPro" id="IPR000477">
    <property type="entry name" value="RT_dom"/>
</dbReference>
<dbReference type="AlphaFoldDB" id="A0A803K7N6"/>
<protein>
    <recommendedName>
        <fullName evidence="1">Reverse transcriptase domain-containing protein</fullName>
    </recommendedName>
</protein>
<evidence type="ECO:0000259" key="1">
    <source>
        <dbReference type="PROSITE" id="PS50878"/>
    </source>
</evidence>
<organism evidence="2">
    <name type="scientific">Xenopus tropicalis</name>
    <name type="common">Western clawed frog</name>
    <name type="synonym">Silurana tropicalis</name>
    <dbReference type="NCBI Taxonomy" id="8364"/>
    <lineage>
        <taxon>Eukaryota</taxon>
        <taxon>Metazoa</taxon>
        <taxon>Chordata</taxon>
        <taxon>Craniata</taxon>
        <taxon>Vertebrata</taxon>
        <taxon>Euteleostomi</taxon>
        <taxon>Amphibia</taxon>
        <taxon>Batrachia</taxon>
        <taxon>Anura</taxon>
        <taxon>Pipoidea</taxon>
        <taxon>Pipidae</taxon>
        <taxon>Xenopodinae</taxon>
        <taxon>Xenopus</taxon>
        <taxon>Silurana</taxon>
    </lineage>
</organism>
<dbReference type="Ensembl" id="ENSXETT00000107858">
    <property type="protein sequence ID" value="ENSXETP00000116397"/>
    <property type="gene ID" value="ENSXETG00000045085"/>
</dbReference>
<dbReference type="GeneTree" id="ENSGT00940000163630"/>
<proteinExistence type="predicted"/>
<dbReference type="CDD" id="cd01650">
    <property type="entry name" value="RT_nLTR_like"/>
    <property type="match status" value="1"/>
</dbReference>
<dbReference type="SUPFAM" id="SSF56672">
    <property type="entry name" value="DNA/RNA polymerases"/>
    <property type="match status" value="1"/>
</dbReference>
<dbReference type="SUPFAM" id="SSF56219">
    <property type="entry name" value="DNase I-like"/>
    <property type="match status" value="1"/>
</dbReference>
<sequence>MDCINMMKDHVHQCIKYEVAPCHVPSISSPRTLLGRYHFPSGNQIGILCGSSEGFPGVALRSQLLLDCTRTRCILFRGHSGIQVHRLVEVEVGRCLLLDVSVAGRRLRLINIYGPQSGLGRRTLLRELQQYLHTSIPVIWAGDFNQVLNAADRSGRFFDKHESHFLKNMLQQADMVDVFTHDGRVGKHTYHCAGKSSRLDMAFVQSGEVFTEVEEVLVDYSDHLALSFLLGASSVPAKGRGLWRLSAESLEGEAVRHSFEALLQLELTRTMLFDYMSQWWEEAKESFRNFFHKLSVVREGNKYKKYLSLRKKLESYISDGVAGDKVSQLKLLIREHQYSRYRSLVLERDYGGFHSPDPFRNCRESVEKKVITGLKDSQGIGQTSKGGILRVVQAYYADLFKSKALEGEKIKAFLEGTPGPDLQNLDFSSLVADITEYEVKMAIDQLHLKKAPGPDGLTAEFYKTFKDLLAPILVEVFRDCLGGGVLPPSMRLTSLVLLSNGKEPSDVKNWRPIALLNTDRKLLPKVLFSRLILFSGTLLSREQFCTVKGRSIFGALLSIREVLETCKAQSSGRYVVGLDQAKAFDRVDHQYLWATLRKYGIPDQFVEWLTVLYREGESFPLVNGWRGENFRVEAGVRQGCPLSPLLYVFAIDPFLRSVQALDLEGFRAPRCLPLKLVAYADDVTVVVSHPEEVNLLTDAIESYSEASGSLVNTDKLEAFWTVEGEPDFPLPDFQLASKEISILRVKFGREDNSKLNWESKLDAVNARVQRWKKWRLSYRERVKLIKTYLVPLLLYVSFVYPLPEAFYARIHSLFFQMLWGSRLNPVKRGITYLRTKEGGLDMLCPVAFFGTIFLKFNFGHLGRRTEVPWQSSVRAWVFPFVGDWLQGDRVKQVRVRHSHLPSYFVLGLKLLRRWDIRVDDLGTASRRALYMRVLDVYFAIPLALRDCVGNTLVRSLRFLNSKRLPPKLFDLSWLSLQGKLFVRGNVKYLSVVDRNCPWGCGVEESQEHFLQHCPLAKSVRSQVSRALCAPLLDTLGYAELAYGVSALQHSHDHETLYLVITVYRYHLWHGRCRYSFGSDVTPENIAKSIMVELRYIRSLESARSSCTPALWGGFTL</sequence>
<dbReference type="Gene3D" id="3.60.10.10">
    <property type="entry name" value="Endonuclease/exonuclease/phosphatase"/>
    <property type="match status" value="1"/>
</dbReference>
<reference evidence="2" key="2">
    <citation type="submission" date="2021-03" db="UniProtKB">
        <authorList>
            <consortium name="Ensembl"/>
        </authorList>
    </citation>
    <scope>IDENTIFICATION</scope>
</reference>